<reference evidence="1 2" key="2">
    <citation type="submission" date="2020-06" db="EMBL/GenBank/DDBJ databases">
        <title>Halomonas songnenensis sp. nov., a moderately halophilic bacterium isolated from saline and alkaline soils.</title>
        <authorList>
            <person name="Jiang J."/>
            <person name="Pan Y."/>
        </authorList>
    </citation>
    <scope>NUCLEOTIDE SEQUENCE [LARGE SCALE GENOMIC DNA]</scope>
    <source>
        <strain evidence="1 2">TBZ9</strain>
    </source>
</reference>
<name>A0A7Y3XAX1_9GAMM</name>
<proteinExistence type="predicted"/>
<dbReference type="Proteomes" id="UP000588806">
    <property type="component" value="Unassembled WGS sequence"/>
</dbReference>
<comment type="caution">
    <text evidence="1">The sequence shown here is derived from an EMBL/GenBank/DDBJ whole genome shotgun (WGS) entry which is preliminary data.</text>
</comment>
<evidence type="ECO:0000313" key="1">
    <source>
        <dbReference type="EMBL" id="NOG31738.1"/>
    </source>
</evidence>
<keyword evidence="2" id="KW-1185">Reference proteome</keyword>
<gene>
    <name evidence="1" type="ORF">HLB35_08075</name>
</gene>
<reference evidence="1 2" key="1">
    <citation type="submission" date="2020-05" db="EMBL/GenBank/DDBJ databases">
        <authorList>
            <person name="Ruan W."/>
            <person name="Jeon C.O."/>
            <person name="Chun B.H."/>
        </authorList>
    </citation>
    <scope>NUCLEOTIDE SEQUENCE [LARGE SCALE GENOMIC DNA]</scope>
    <source>
        <strain evidence="1 2">TBZ9</strain>
    </source>
</reference>
<accession>A0A7Y3XAX1</accession>
<protein>
    <submittedName>
        <fullName evidence="1">Uncharacterized protein</fullName>
    </submittedName>
</protein>
<organism evidence="1 2">
    <name type="scientific">Vreelandella azerica</name>
    <dbReference type="NCBI Taxonomy" id="2732867"/>
    <lineage>
        <taxon>Bacteria</taxon>
        <taxon>Pseudomonadati</taxon>
        <taxon>Pseudomonadota</taxon>
        <taxon>Gammaproteobacteria</taxon>
        <taxon>Oceanospirillales</taxon>
        <taxon>Halomonadaceae</taxon>
        <taxon>Vreelandella</taxon>
    </lineage>
</organism>
<dbReference type="EMBL" id="JABFHI010000003">
    <property type="protein sequence ID" value="NOG31738.1"/>
    <property type="molecule type" value="Genomic_DNA"/>
</dbReference>
<dbReference type="AlphaFoldDB" id="A0A7Y3XAX1"/>
<sequence length="161" mass="17989">MQDDNQPKNRPSSDAPQRDFYAQVRAGIPALLRQWLALGQADNTRLALILAETARVAKVGAPDETPDGDTFEAWCQAASGEDIPLWAPRTAVFLLNQMPARPVPQSEAEACAWAYCWLRNRTFDSVQEALQALPEHLQEPLQQALQAAWQDQQGYAWCDNN</sequence>
<evidence type="ECO:0000313" key="2">
    <source>
        <dbReference type="Proteomes" id="UP000588806"/>
    </source>
</evidence>